<evidence type="ECO:0000256" key="5">
    <source>
        <dbReference type="ARBA" id="ARBA00023002"/>
    </source>
</evidence>
<evidence type="ECO:0000256" key="9">
    <source>
        <dbReference type="ARBA" id="ARBA00038983"/>
    </source>
</evidence>
<keyword evidence="7" id="KW-0457">Lysine biosynthesis</keyword>
<comment type="similarity">
    <text evidence="1">Belongs to the DapB family.</text>
</comment>
<dbReference type="InterPro" id="IPR023940">
    <property type="entry name" value="DHDPR_bac"/>
</dbReference>
<dbReference type="SUPFAM" id="SSF51735">
    <property type="entry name" value="NAD(P)-binding Rossmann-fold domains"/>
    <property type="match status" value="1"/>
</dbReference>
<evidence type="ECO:0000256" key="2">
    <source>
        <dbReference type="ARBA" id="ARBA00022605"/>
    </source>
</evidence>
<dbReference type="GO" id="GO:0008839">
    <property type="term" value="F:4-hydroxy-tetrahydrodipicolinate reductase"/>
    <property type="evidence" value="ECO:0007669"/>
    <property type="project" value="UniProtKB-EC"/>
</dbReference>
<dbReference type="NCBIfam" id="TIGR02130">
    <property type="entry name" value="dapB_plant"/>
    <property type="match status" value="1"/>
</dbReference>
<dbReference type="Gramene" id="ABO99854">
    <property type="protein sequence ID" value="ABO99854"/>
    <property type="gene ID" value="OSTLU_40454"/>
</dbReference>
<dbReference type="HOGENOM" id="CLU_067216_0_0_1"/>
<evidence type="ECO:0000256" key="7">
    <source>
        <dbReference type="ARBA" id="ARBA00023154"/>
    </source>
</evidence>
<dbReference type="InterPro" id="IPR000846">
    <property type="entry name" value="DapB_N"/>
</dbReference>
<evidence type="ECO:0000256" key="11">
    <source>
        <dbReference type="ARBA" id="ARBA00049396"/>
    </source>
</evidence>
<comment type="catalytic activity">
    <reaction evidence="10">
        <text>(S)-2,3,4,5-tetrahydrodipicolinate + NADP(+) + H2O = (2S,4S)-4-hydroxy-2,3,4,5-tetrahydrodipicolinate + NADPH + H(+)</text>
        <dbReference type="Rhea" id="RHEA:35331"/>
        <dbReference type="ChEBI" id="CHEBI:15377"/>
        <dbReference type="ChEBI" id="CHEBI:15378"/>
        <dbReference type="ChEBI" id="CHEBI:16845"/>
        <dbReference type="ChEBI" id="CHEBI:57783"/>
        <dbReference type="ChEBI" id="CHEBI:58349"/>
        <dbReference type="ChEBI" id="CHEBI:67139"/>
        <dbReference type="EC" id="1.17.1.8"/>
    </reaction>
</comment>
<dbReference type="AlphaFoldDB" id="A4S841"/>
<comment type="catalytic activity">
    <reaction evidence="11">
        <text>(S)-2,3,4,5-tetrahydrodipicolinate + NAD(+) + H2O = (2S,4S)-4-hydroxy-2,3,4,5-tetrahydrodipicolinate + NADH + H(+)</text>
        <dbReference type="Rhea" id="RHEA:35323"/>
        <dbReference type="ChEBI" id="CHEBI:15377"/>
        <dbReference type="ChEBI" id="CHEBI:15378"/>
        <dbReference type="ChEBI" id="CHEBI:16845"/>
        <dbReference type="ChEBI" id="CHEBI:57540"/>
        <dbReference type="ChEBI" id="CHEBI:57945"/>
        <dbReference type="ChEBI" id="CHEBI:67139"/>
        <dbReference type="EC" id="1.17.1.8"/>
    </reaction>
</comment>
<evidence type="ECO:0000256" key="1">
    <source>
        <dbReference type="ARBA" id="ARBA00006642"/>
    </source>
</evidence>
<feature type="domain" description="Dihydrodipicolinate reductase N-terminal" evidence="12">
    <location>
        <begin position="21"/>
        <end position="146"/>
    </location>
</feature>
<accession>A4S841</accession>
<dbReference type="Gene3D" id="3.30.360.10">
    <property type="entry name" value="Dihydrodipicolinate Reductase, domain 2"/>
    <property type="match status" value="1"/>
</dbReference>
<dbReference type="GeneID" id="5005833"/>
<dbReference type="Pfam" id="PF01113">
    <property type="entry name" value="DapB_N"/>
    <property type="match status" value="1"/>
</dbReference>
<keyword evidence="15" id="KW-1185">Reference proteome</keyword>
<evidence type="ECO:0000259" key="13">
    <source>
        <dbReference type="Pfam" id="PF05173"/>
    </source>
</evidence>
<dbReference type="OMA" id="GKQIVAM"/>
<dbReference type="PANTHER" id="PTHR20836">
    <property type="entry name" value="DIHYDRODIPICOLINATE REDUCTASE"/>
    <property type="match status" value="1"/>
</dbReference>
<keyword evidence="6" id="KW-0520">NAD</keyword>
<evidence type="ECO:0000313" key="15">
    <source>
        <dbReference type="Proteomes" id="UP000001568"/>
    </source>
</evidence>
<dbReference type="eggNOG" id="ENOG502QPSY">
    <property type="taxonomic scope" value="Eukaryota"/>
</dbReference>
<name>A4S841_OSTLU</name>
<evidence type="ECO:0000313" key="14">
    <source>
        <dbReference type="EMBL" id="ABO99854.1"/>
    </source>
</evidence>
<dbReference type="EMBL" id="CP000595">
    <property type="protein sequence ID" value="ABO99854.1"/>
    <property type="molecule type" value="Genomic_DNA"/>
</dbReference>
<dbReference type="EC" id="1.17.1.8" evidence="9"/>
<evidence type="ECO:0000256" key="10">
    <source>
        <dbReference type="ARBA" id="ARBA00049080"/>
    </source>
</evidence>
<dbReference type="InterPro" id="IPR036291">
    <property type="entry name" value="NAD(P)-bd_dom_sf"/>
</dbReference>
<dbReference type="InterPro" id="IPR011859">
    <property type="entry name" value="Dihydrodipicolinate_Rdtase_pln"/>
</dbReference>
<keyword evidence="4" id="KW-0220">Diaminopimelate biosynthesis</keyword>
<proteinExistence type="inferred from homology"/>
<keyword evidence="2" id="KW-0028">Amino-acid biosynthesis</keyword>
<dbReference type="RefSeq" id="XP_001421561.1">
    <property type="nucleotide sequence ID" value="XM_001421524.1"/>
</dbReference>
<dbReference type="GO" id="GO:0009570">
    <property type="term" value="C:chloroplast stroma"/>
    <property type="evidence" value="ECO:0007669"/>
    <property type="project" value="TreeGrafter"/>
</dbReference>
<dbReference type="PANTHER" id="PTHR20836:SF0">
    <property type="entry name" value="4-HYDROXY-TETRAHYDRODIPICOLINATE REDUCTASE 1, CHLOROPLASTIC-RELATED"/>
    <property type="match status" value="1"/>
</dbReference>
<evidence type="ECO:0000256" key="8">
    <source>
        <dbReference type="ARBA" id="ARBA00037922"/>
    </source>
</evidence>
<dbReference type="Gene3D" id="3.40.50.720">
    <property type="entry name" value="NAD(P)-binding Rossmann-like Domain"/>
    <property type="match status" value="1"/>
</dbReference>
<dbReference type="KEGG" id="olu:OSTLU_40454"/>
<protein>
    <recommendedName>
        <fullName evidence="9">4-hydroxy-tetrahydrodipicolinate reductase</fullName>
        <ecNumber evidence="9">1.17.1.8</ecNumber>
    </recommendedName>
</protein>
<sequence>MRARGRAIVATRASADGATTRVMVNGVSGKMGHATACGVVKRAGFELVPYALTKRATAATTDVLGTEVRGVDVGEEDAGETLERAKREYPGFIVVDYTQPDSVNSNAALYVKHGVPFVMGTTGGDRERMLREVKESGNYAVIAPQMGKQVVAFQAAMKLMAEQFPGAFEGYTLTVTESHQSSKKDTSGTAKAIVASFNDLGCGFDLNDIELVRDVESQTGKMGVPEEHLLGHAFHTYRLTSADGTVSFEFQHNVCGRSIYAEGTVDAVGFLKRKVDAKDPKTLYDMIDVLKEGAMGEWVK</sequence>
<dbReference type="PIRSF" id="PIRSF000161">
    <property type="entry name" value="DHPR"/>
    <property type="match status" value="1"/>
</dbReference>
<dbReference type="OrthoDB" id="10259487at2759"/>
<gene>
    <name evidence="14" type="ORF">OSTLU_40454</name>
</gene>
<dbReference type="InterPro" id="IPR022663">
    <property type="entry name" value="DapB_C"/>
</dbReference>
<dbReference type="Proteomes" id="UP000001568">
    <property type="component" value="Chromosome 15"/>
</dbReference>
<organism evidence="14 15">
    <name type="scientific">Ostreococcus lucimarinus (strain CCE9901)</name>
    <dbReference type="NCBI Taxonomy" id="436017"/>
    <lineage>
        <taxon>Eukaryota</taxon>
        <taxon>Viridiplantae</taxon>
        <taxon>Chlorophyta</taxon>
        <taxon>Mamiellophyceae</taxon>
        <taxon>Mamiellales</taxon>
        <taxon>Bathycoccaceae</taxon>
        <taxon>Ostreococcus</taxon>
    </lineage>
</organism>
<dbReference type="Pfam" id="PF05173">
    <property type="entry name" value="DapB_C"/>
    <property type="match status" value="1"/>
</dbReference>
<feature type="domain" description="Dihydrodipicolinate reductase C-terminal" evidence="13">
    <location>
        <begin position="150"/>
        <end position="290"/>
    </location>
</feature>
<evidence type="ECO:0000256" key="3">
    <source>
        <dbReference type="ARBA" id="ARBA00022857"/>
    </source>
</evidence>
<reference evidence="14 15" key="1">
    <citation type="journal article" date="2007" name="Proc. Natl. Acad. Sci. U.S.A.">
        <title>The tiny eukaryote Ostreococcus provides genomic insights into the paradox of plankton speciation.</title>
        <authorList>
            <person name="Palenik B."/>
            <person name="Grimwood J."/>
            <person name="Aerts A."/>
            <person name="Rouze P."/>
            <person name="Salamov A."/>
            <person name="Putnam N."/>
            <person name="Dupont C."/>
            <person name="Jorgensen R."/>
            <person name="Derelle E."/>
            <person name="Rombauts S."/>
            <person name="Zhou K."/>
            <person name="Otillar R."/>
            <person name="Merchant S.S."/>
            <person name="Podell S."/>
            <person name="Gaasterland T."/>
            <person name="Napoli C."/>
            <person name="Gendler K."/>
            <person name="Manuell A."/>
            <person name="Tai V."/>
            <person name="Vallon O."/>
            <person name="Piganeau G."/>
            <person name="Jancek S."/>
            <person name="Heijde M."/>
            <person name="Jabbari K."/>
            <person name="Bowler C."/>
            <person name="Lohr M."/>
            <person name="Robbens S."/>
            <person name="Werner G."/>
            <person name="Dubchak I."/>
            <person name="Pazour G.J."/>
            <person name="Ren Q."/>
            <person name="Paulsen I."/>
            <person name="Delwiche C."/>
            <person name="Schmutz J."/>
            <person name="Rokhsar D."/>
            <person name="Van de Peer Y."/>
            <person name="Moreau H."/>
            <person name="Grigoriev I.V."/>
        </authorList>
    </citation>
    <scope>NUCLEOTIDE SEQUENCE [LARGE SCALE GENOMIC DNA]</scope>
    <source>
        <strain evidence="14 15">CCE9901</strain>
    </source>
</reference>
<evidence type="ECO:0000256" key="4">
    <source>
        <dbReference type="ARBA" id="ARBA00022915"/>
    </source>
</evidence>
<comment type="pathway">
    <text evidence="8">Amino-acid biosynthesis; L-lysine biosynthesis via DAP pathway; (S)-tetrahydrodipicolinate from L-aspartate: step 4/4.</text>
</comment>
<evidence type="ECO:0000259" key="12">
    <source>
        <dbReference type="Pfam" id="PF01113"/>
    </source>
</evidence>
<dbReference type="STRING" id="436017.A4S841"/>
<dbReference type="CDD" id="cd02274">
    <property type="entry name" value="DHDPR_N"/>
    <property type="match status" value="1"/>
</dbReference>
<dbReference type="GO" id="GO:0019877">
    <property type="term" value="P:diaminopimelate biosynthetic process"/>
    <property type="evidence" value="ECO:0007669"/>
    <property type="project" value="UniProtKB-KW"/>
</dbReference>
<dbReference type="GO" id="GO:0070402">
    <property type="term" value="F:NADPH binding"/>
    <property type="evidence" value="ECO:0007669"/>
    <property type="project" value="InterPro"/>
</dbReference>
<keyword evidence="3" id="KW-0521">NADP</keyword>
<keyword evidence="5" id="KW-0560">Oxidoreductase</keyword>
<dbReference type="GO" id="GO:0009089">
    <property type="term" value="P:lysine biosynthetic process via diaminopimelate"/>
    <property type="evidence" value="ECO:0007669"/>
    <property type="project" value="InterPro"/>
</dbReference>
<evidence type="ECO:0000256" key="6">
    <source>
        <dbReference type="ARBA" id="ARBA00023027"/>
    </source>
</evidence>